<evidence type="ECO:0000313" key="2">
    <source>
        <dbReference type="Proteomes" id="UP000664654"/>
    </source>
</evidence>
<accession>A0A939DPJ3</accession>
<dbReference type="SUPFAM" id="SSF49464">
    <property type="entry name" value="Carboxypeptidase regulatory domain-like"/>
    <property type="match status" value="1"/>
</dbReference>
<proteinExistence type="predicted"/>
<reference evidence="1" key="1">
    <citation type="submission" date="2021-03" db="EMBL/GenBank/DDBJ databases">
        <title>novel species isolated from a fishpond in China.</title>
        <authorList>
            <person name="Lu H."/>
            <person name="Cai Z."/>
        </authorList>
    </citation>
    <scope>NUCLEOTIDE SEQUENCE</scope>
    <source>
        <strain evidence="1">JCM 30855</strain>
    </source>
</reference>
<protein>
    <submittedName>
        <fullName evidence="1">Methylamine utilization protein</fullName>
    </submittedName>
</protein>
<evidence type="ECO:0000313" key="1">
    <source>
        <dbReference type="EMBL" id="MBN7825581.1"/>
    </source>
</evidence>
<dbReference type="EMBL" id="JAFKCV010000004">
    <property type="protein sequence ID" value="MBN7825581.1"/>
    <property type="molecule type" value="Genomic_DNA"/>
</dbReference>
<dbReference type="InterPro" id="IPR034242">
    <property type="entry name" value="MauL"/>
</dbReference>
<dbReference type="Proteomes" id="UP000664654">
    <property type="component" value="Unassembled WGS sequence"/>
</dbReference>
<gene>
    <name evidence="1" type="ORF">J0A66_10135</name>
</gene>
<dbReference type="AlphaFoldDB" id="A0A939DPJ3"/>
<dbReference type="Gene3D" id="2.60.40.420">
    <property type="entry name" value="Cupredoxins - blue copper proteins"/>
    <property type="match status" value="1"/>
</dbReference>
<organism evidence="1 2">
    <name type="scientific">Bowmanella dokdonensis</name>
    <dbReference type="NCBI Taxonomy" id="751969"/>
    <lineage>
        <taxon>Bacteria</taxon>
        <taxon>Pseudomonadati</taxon>
        <taxon>Pseudomonadota</taxon>
        <taxon>Gammaproteobacteria</taxon>
        <taxon>Alteromonadales</taxon>
        <taxon>Alteromonadaceae</taxon>
        <taxon>Bowmanella</taxon>
    </lineage>
</organism>
<dbReference type="InterPro" id="IPR008972">
    <property type="entry name" value="Cupredoxin"/>
</dbReference>
<dbReference type="SUPFAM" id="SSF49503">
    <property type="entry name" value="Cupredoxins"/>
    <property type="match status" value="1"/>
</dbReference>
<dbReference type="InterPro" id="IPR008969">
    <property type="entry name" value="CarboxyPept-like_regulatory"/>
</dbReference>
<name>A0A939DPJ3_9ALTE</name>
<comment type="caution">
    <text evidence="1">The sequence shown here is derived from an EMBL/GenBank/DDBJ whole genome shotgun (WGS) entry which is preliminary data.</text>
</comment>
<sequence>MFCPLSNAAQLDVSVVDDQGSPVKGAVVYLTSSSPLPAVKPGTMADMDQVKKQFKPHILVVQKGTQVRFPNSDSIQHHVYSFSPAKPFELQLYKDHHPDPLMFDQQGQVELGCNVHDWMLGYIMVVDTPYFAQANAQGLATFDVPPGRYTLHLRHPRIQDDPKSLDLPLLLDDHTAHTFSLQEPLLPGLDEFEEQTDEFSGYE</sequence>
<dbReference type="CDD" id="cd04221">
    <property type="entry name" value="MauL"/>
    <property type="match status" value="1"/>
</dbReference>
<keyword evidence="2" id="KW-1185">Reference proteome</keyword>